<accession>A0A921IVL9</accession>
<dbReference type="GO" id="GO:0003677">
    <property type="term" value="F:DNA binding"/>
    <property type="evidence" value="ECO:0007669"/>
    <property type="project" value="InterPro"/>
</dbReference>
<dbReference type="SMART" id="SM00530">
    <property type="entry name" value="HTH_XRE"/>
    <property type="match status" value="1"/>
</dbReference>
<dbReference type="EMBL" id="DYUZ01000029">
    <property type="protein sequence ID" value="HJG37735.1"/>
    <property type="molecule type" value="Genomic_DNA"/>
</dbReference>
<feature type="domain" description="HTH cro/C1-type" evidence="1">
    <location>
        <begin position="20"/>
        <end position="79"/>
    </location>
</feature>
<dbReference type="Gene3D" id="1.10.260.40">
    <property type="entry name" value="lambda repressor-like DNA-binding domains"/>
    <property type="match status" value="1"/>
</dbReference>
<evidence type="ECO:0000313" key="3">
    <source>
        <dbReference type="Proteomes" id="UP000753256"/>
    </source>
</evidence>
<dbReference type="AlphaFoldDB" id="A0A921IVL9"/>
<dbReference type="InterPro" id="IPR010982">
    <property type="entry name" value="Lambda_DNA-bd_dom_sf"/>
</dbReference>
<gene>
    <name evidence="2" type="ORF">K8V70_07750</name>
</gene>
<reference evidence="2" key="1">
    <citation type="journal article" date="2021" name="PeerJ">
        <title>Extensive microbial diversity within the chicken gut microbiome revealed by metagenomics and culture.</title>
        <authorList>
            <person name="Gilroy R."/>
            <person name="Ravi A."/>
            <person name="Getino M."/>
            <person name="Pursley I."/>
            <person name="Horton D.L."/>
            <person name="Alikhan N.F."/>
            <person name="Baker D."/>
            <person name="Gharbi K."/>
            <person name="Hall N."/>
            <person name="Watson M."/>
            <person name="Adriaenssens E.M."/>
            <person name="Foster-Nyarko E."/>
            <person name="Jarju S."/>
            <person name="Secka A."/>
            <person name="Antonio M."/>
            <person name="Oren A."/>
            <person name="Chaudhuri R.R."/>
            <person name="La Ragione R."/>
            <person name="Hildebrand F."/>
            <person name="Pallen M.J."/>
        </authorList>
    </citation>
    <scope>NUCLEOTIDE SEQUENCE</scope>
    <source>
        <strain evidence="2">ChiHjej13B12-9602</strain>
    </source>
</reference>
<protein>
    <submittedName>
        <fullName evidence="2">Helix-turn-helix transcriptional regulator</fullName>
    </submittedName>
</protein>
<sequence length="130" mass="14105">MSSLIPACALKHPIGGKRTLQRLRRQAGFRSAKDFAESLGIPSSTYARYERAGDGVDCGIPLPAAWQIADAFGCSIDLVVGREDIDALEAEDIQPRYSALSAEGRRLVESYLAYVELGEQGRAHQGSRLP</sequence>
<evidence type="ECO:0000259" key="1">
    <source>
        <dbReference type="PROSITE" id="PS50943"/>
    </source>
</evidence>
<proteinExistence type="predicted"/>
<dbReference type="CDD" id="cd00093">
    <property type="entry name" value="HTH_XRE"/>
    <property type="match status" value="1"/>
</dbReference>
<name>A0A921IVL9_9ACTN</name>
<dbReference type="Proteomes" id="UP000753256">
    <property type="component" value="Unassembled WGS sequence"/>
</dbReference>
<comment type="caution">
    <text evidence="2">The sequence shown here is derived from an EMBL/GenBank/DDBJ whole genome shotgun (WGS) entry which is preliminary data.</text>
</comment>
<dbReference type="SUPFAM" id="SSF47413">
    <property type="entry name" value="lambda repressor-like DNA-binding domains"/>
    <property type="match status" value="1"/>
</dbReference>
<dbReference type="PROSITE" id="PS50943">
    <property type="entry name" value="HTH_CROC1"/>
    <property type="match status" value="1"/>
</dbReference>
<reference evidence="2" key="2">
    <citation type="submission" date="2021-09" db="EMBL/GenBank/DDBJ databases">
        <authorList>
            <person name="Gilroy R."/>
        </authorList>
    </citation>
    <scope>NUCLEOTIDE SEQUENCE</scope>
    <source>
        <strain evidence="2">ChiHjej13B12-9602</strain>
    </source>
</reference>
<evidence type="ECO:0000313" key="2">
    <source>
        <dbReference type="EMBL" id="HJG37735.1"/>
    </source>
</evidence>
<dbReference type="Pfam" id="PF13560">
    <property type="entry name" value="HTH_31"/>
    <property type="match status" value="1"/>
</dbReference>
<dbReference type="RefSeq" id="WP_273190686.1">
    <property type="nucleotide sequence ID" value="NZ_DYUZ01000029.1"/>
</dbReference>
<organism evidence="2 3">
    <name type="scientific">Enorma phocaeensis</name>
    <dbReference type="NCBI Taxonomy" id="1871019"/>
    <lineage>
        <taxon>Bacteria</taxon>
        <taxon>Bacillati</taxon>
        <taxon>Actinomycetota</taxon>
        <taxon>Coriobacteriia</taxon>
        <taxon>Coriobacteriales</taxon>
        <taxon>Coriobacteriaceae</taxon>
        <taxon>Enorma</taxon>
    </lineage>
</organism>
<dbReference type="InterPro" id="IPR001387">
    <property type="entry name" value="Cro/C1-type_HTH"/>
</dbReference>